<evidence type="ECO:0000313" key="3">
    <source>
        <dbReference type="EMBL" id="GME79807.1"/>
    </source>
</evidence>
<dbReference type="GO" id="GO:0005783">
    <property type="term" value="C:endoplasmic reticulum"/>
    <property type="evidence" value="ECO:0007669"/>
    <property type="project" value="TreeGrafter"/>
</dbReference>
<evidence type="ECO:0000259" key="2">
    <source>
        <dbReference type="PROSITE" id="PS50033"/>
    </source>
</evidence>
<accession>A0A9W6T7R3</accession>
<dbReference type="Proteomes" id="UP001165120">
    <property type="component" value="Unassembled WGS sequence"/>
</dbReference>
<reference evidence="3" key="1">
    <citation type="submission" date="2023-04" db="EMBL/GenBank/DDBJ databases">
        <title>Candida boidinii NBRC 10035.</title>
        <authorList>
            <person name="Ichikawa N."/>
            <person name="Sato H."/>
            <person name="Tonouchi N."/>
        </authorList>
    </citation>
    <scope>NUCLEOTIDE SEQUENCE</scope>
    <source>
        <strain evidence="3">NBRC 10035</strain>
    </source>
</reference>
<feature type="region of interest" description="Disordered" evidence="1">
    <location>
        <begin position="368"/>
        <end position="409"/>
    </location>
</feature>
<sequence>MGDTISSSVHENINKLNIKETEFNLQIKLFDGFNIRSKFNREDNLRTVREFICNKQTAYREQEFFFYKPIDRMTYSEQDEFKSLFELRLNRATLILKPLELNENNSNNGDSINSGDYQRDYGNGSAISWLRNKVGSTISGFWGGAASAGLKKESKSSASGSASGSSSTAAGSPDKSKLNNDASSDLKDKDGDSSMIPSSSRYRDNEDEEDDDQVTTFRPYHDYESEYDEGGEEGEAEEAEEEVSIYHSPEVRSFLSRTASPEIMMGSVGNLSNLGSTNILNSNNNNNNIPKLNLNSSSSNFSLNTSGGVANTGNTIDNAGGNSSPLIRPSIVSQSRVGVVSASNSTPSSPYASSSRIRTLNDQVNFSLNDSKIDNSKEEDKNKNNLKKKKKREVYNGNNVNLEDKKDDK</sequence>
<feature type="compositionally biased region" description="Acidic residues" evidence="1">
    <location>
        <begin position="225"/>
        <end position="243"/>
    </location>
</feature>
<dbReference type="SUPFAM" id="SSF54236">
    <property type="entry name" value="Ubiquitin-like"/>
    <property type="match status" value="1"/>
</dbReference>
<feature type="region of interest" description="Disordered" evidence="1">
    <location>
        <begin position="154"/>
        <end position="247"/>
    </location>
</feature>
<dbReference type="InterPro" id="IPR029071">
    <property type="entry name" value="Ubiquitin-like_domsf"/>
</dbReference>
<dbReference type="SMART" id="SM00166">
    <property type="entry name" value="UBX"/>
    <property type="match status" value="1"/>
</dbReference>
<dbReference type="EMBL" id="BSXN01003708">
    <property type="protein sequence ID" value="GME79807.1"/>
    <property type="molecule type" value="Genomic_DNA"/>
</dbReference>
<dbReference type="AlphaFoldDB" id="A0A9W6T7R3"/>
<feature type="compositionally biased region" description="Basic and acidic residues" evidence="1">
    <location>
        <begin position="371"/>
        <end position="383"/>
    </location>
</feature>
<proteinExistence type="predicted"/>
<dbReference type="GO" id="GO:0036503">
    <property type="term" value="P:ERAD pathway"/>
    <property type="evidence" value="ECO:0007669"/>
    <property type="project" value="TreeGrafter"/>
</dbReference>
<feature type="compositionally biased region" description="Basic and acidic residues" evidence="1">
    <location>
        <begin position="174"/>
        <end position="192"/>
    </location>
</feature>
<feature type="compositionally biased region" description="Low complexity" evidence="1">
    <location>
        <begin position="156"/>
        <end position="172"/>
    </location>
</feature>
<dbReference type="CDD" id="cd01767">
    <property type="entry name" value="UBX"/>
    <property type="match status" value="1"/>
</dbReference>
<organism evidence="3 4">
    <name type="scientific">Candida boidinii</name>
    <name type="common">Yeast</name>
    <dbReference type="NCBI Taxonomy" id="5477"/>
    <lineage>
        <taxon>Eukaryota</taxon>
        <taxon>Fungi</taxon>
        <taxon>Dikarya</taxon>
        <taxon>Ascomycota</taxon>
        <taxon>Saccharomycotina</taxon>
        <taxon>Pichiomycetes</taxon>
        <taxon>Pichiales</taxon>
        <taxon>Pichiaceae</taxon>
        <taxon>Ogataea</taxon>
        <taxon>Ogataea/Candida clade</taxon>
    </lineage>
</organism>
<dbReference type="PROSITE" id="PS50033">
    <property type="entry name" value="UBX"/>
    <property type="match status" value="1"/>
</dbReference>
<dbReference type="InterPro" id="IPR001012">
    <property type="entry name" value="UBX_dom"/>
</dbReference>
<keyword evidence="4" id="KW-1185">Reference proteome</keyword>
<dbReference type="Gene3D" id="3.10.20.90">
    <property type="entry name" value="Phosphatidylinositol 3-kinase Catalytic Subunit, Chain A, domain 1"/>
    <property type="match status" value="1"/>
</dbReference>
<feature type="domain" description="UBX" evidence="2">
    <location>
        <begin position="18"/>
        <end position="97"/>
    </location>
</feature>
<evidence type="ECO:0000256" key="1">
    <source>
        <dbReference type="SAM" id="MobiDB-lite"/>
    </source>
</evidence>
<dbReference type="PANTHER" id="PTHR46424">
    <property type="entry name" value="UBX DOMAIN-CONTAINING PROTEIN 4"/>
    <property type="match status" value="1"/>
</dbReference>
<gene>
    <name evidence="3" type="ORF">Cboi02_000622900</name>
</gene>
<comment type="caution">
    <text evidence="3">The sequence shown here is derived from an EMBL/GenBank/DDBJ whole genome shotgun (WGS) entry which is preliminary data.</text>
</comment>
<dbReference type="PANTHER" id="PTHR46424:SF1">
    <property type="entry name" value="UBX DOMAIN-CONTAINING PROTEIN 4"/>
    <property type="match status" value="1"/>
</dbReference>
<dbReference type="Pfam" id="PF00789">
    <property type="entry name" value="UBX"/>
    <property type="match status" value="1"/>
</dbReference>
<evidence type="ECO:0000313" key="4">
    <source>
        <dbReference type="Proteomes" id="UP001165120"/>
    </source>
</evidence>
<name>A0A9W6T7R3_CANBO</name>
<protein>
    <submittedName>
        <fullName evidence="3">Unnamed protein product</fullName>
    </submittedName>
</protein>